<dbReference type="Gene3D" id="2.60.120.10">
    <property type="entry name" value="Jelly Rolls"/>
    <property type="match status" value="1"/>
</dbReference>
<keyword evidence="2" id="KW-0238">DNA-binding</keyword>
<evidence type="ECO:0000313" key="6">
    <source>
        <dbReference type="EMBL" id="SKB56306.1"/>
    </source>
</evidence>
<dbReference type="Proteomes" id="UP000243406">
    <property type="component" value="Unassembled WGS sequence"/>
</dbReference>
<feature type="domain" description="Cyclic nucleotide-binding" evidence="4">
    <location>
        <begin position="40"/>
        <end position="128"/>
    </location>
</feature>
<dbReference type="InterPro" id="IPR012318">
    <property type="entry name" value="HTH_CRP"/>
</dbReference>
<keyword evidence="3" id="KW-0804">Transcription</keyword>
<dbReference type="EMBL" id="FUYN01000004">
    <property type="protein sequence ID" value="SKB56306.1"/>
    <property type="molecule type" value="Genomic_DNA"/>
</dbReference>
<dbReference type="InterPro" id="IPR018490">
    <property type="entry name" value="cNMP-bd_dom_sf"/>
</dbReference>
<accession>A0A1T5CAD0</accession>
<dbReference type="CDD" id="cd00038">
    <property type="entry name" value="CAP_ED"/>
    <property type="match status" value="1"/>
</dbReference>
<dbReference type="OrthoDB" id="8254501at2"/>
<keyword evidence="7" id="KW-1185">Reference proteome</keyword>
<feature type="domain" description="HTH crp-type" evidence="5">
    <location>
        <begin position="142"/>
        <end position="215"/>
    </location>
</feature>
<dbReference type="AlphaFoldDB" id="A0A1T5CAD0"/>
<dbReference type="PANTHER" id="PTHR24567">
    <property type="entry name" value="CRP FAMILY TRANSCRIPTIONAL REGULATORY PROTEIN"/>
    <property type="match status" value="1"/>
</dbReference>
<evidence type="ECO:0000256" key="3">
    <source>
        <dbReference type="ARBA" id="ARBA00023163"/>
    </source>
</evidence>
<dbReference type="SUPFAM" id="SSF46785">
    <property type="entry name" value="Winged helix' DNA-binding domain"/>
    <property type="match status" value="1"/>
</dbReference>
<protein>
    <submittedName>
        <fullName evidence="6">cAMP-binding domain of CRP or a regulatory subunit of cAMP-dependent protein kinases</fullName>
    </submittedName>
</protein>
<dbReference type="InterPro" id="IPR000595">
    <property type="entry name" value="cNMP-bd_dom"/>
</dbReference>
<keyword evidence="1" id="KW-0805">Transcription regulation</keyword>
<dbReference type="GO" id="GO:0016301">
    <property type="term" value="F:kinase activity"/>
    <property type="evidence" value="ECO:0007669"/>
    <property type="project" value="UniProtKB-KW"/>
</dbReference>
<name>A0A1T5CAD0_9FIRM</name>
<dbReference type="Gene3D" id="1.10.10.10">
    <property type="entry name" value="Winged helix-like DNA-binding domain superfamily/Winged helix DNA-binding domain"/>
    <property type="match status" value="1"/>
</dbReference>
<proteinExistence type="predicted"/>
<sequence>MYKDIFDHKSQKELDNCFLEALSDCGMTCEIKKGEIINPDSSNYIFLVLEGEVNQLMYSKDGNEIIFFRITKGSIFGEEDFFDEKRTSVIYKALQNSAIKMISKNEIDIILESNPKLFRCFLQSMVIKNRMIMMEISNFKFNDSEGKLADFLIRLYYTEDINMDMKKHISIVLTHEEIANRIGLNRATVTKIMNKFKEKAYITISGKEIIINDIEALKSLTNIPI</sequence>
<dbReference type="InterPro" id="IPR014710">
    <property type="entry name" value="RmlC-like_jellyroll"/>
</dbReference>
<dbReference type="InterPro" id="IPR050397">
    <property type="entry name" value="Env_Response_Regulators"/>
</dbReference>
<evidence type="ECO:0000259" key="4">
    <source>
        <dbReference type="PROSITE" id="PS50042"/>
    </source>
</evidence>
<organism evidence="6 7">
    <name type="scientific">Acetoanaerobium noterae</name>
    <dbReference type="NCBI Taxonomy" id="745369"/>
    <lineage>
        <taxon>Bacteria</taxon>
        <taxon>Bacillati</taxon>
        <taxon>Bacillota</taxon>
        <taxon>Clostridia</taxon>
        <taxon>Peptostreptococcales</taxon>
        <taxon>Filifactoraceae</taxon>
        <taxon>Acetoanaerobium</taxon>
    </lineage>
</organism>
<dbReference type="SUPFAM" id="SSF51206">
    <property type="entry name" value="cAMP-binding domain-like"/>
    <property type="match status" value="1"/>
</dbReference>
<dbReference type="RefSeq" id="WP_079589942.1">
    <property type="nucleotide sequence ID" value="NZ_FUYN01000004.1"/>
</dbReference>
<dbReference type="InterPro" id="IPR036390">
    <property type="entry name" value="WH_DNA-bd_sf"/>
</dbReference>
<dbReference type="Pfam" id="PF00027">
    <property type="entry name" value="cNMP_binding"/>
    <property type="match status" value="1"/>
</dbReference>
<evidence type="ECO:0000256" key="2">
    <source>
        <dbReference type="ARBA" id="ARBA00023125"/>
    </source>
</evidence>
<evidence type="ECO:0000259" key="5">
    <source>
        <dbReference type="PROSITE" id="PS51063"/>
    </source>
</evidence>
<reference evidence="7" key="1">
    <citation type="submission" date="2017-02" db="EMBL/GenBank/DDBJ databases">
        <authorList>
            <person name="Varghese N."/>
            <person name="Submissions S."/>
        </authorList>
    </citation>
    <scope>NUCLEOTIDE SEQUENCE [LARGE SCALE GENOMIC DNA]</scope>
    <source>
        <strain evidence="7">ATCC 35199</strain>
    </source>
</reference>
<dbReference type="PROSITE" id="PS50042">
    <property type="entry name" value="CNMP_BINDING_3"/>
    <property type="match status" value="1"/>
</dbReference>
<gene>
    <name evidence="6" type="ORF">SAMN02745120_2133</name>
</gene>
<dbReference type="SMART" id="SM00419">
    <property type="entry name" value="HTH_CRP"/>
    <property type="match status" value="1"/>
</dbReference>
<keyword evidence="6" id="KW-0808">Transferase</keyword>
<dbReference type="GO" id="GO:0005829">
    <property type="term" value="C:cytosol"/>
    <property type="evidence" value="ECO:0007669"/>
    <property type="project" value="TreeGrafter"/>
</dbReference>
<keyword evidence="6" id="KW-0418">Kinase</keyword>
<dbReference type="GO" id="GO:0003700">
    <property type="term" value="F:DNA-binding transcription factor activity"/>
    <property type="evidence" value="ECO:0007669"/>
    <property type="project" value="TreeGrafter"/>
</dbReference>
<dbReference type="InterPro" id="IPR036388">
    <property type="entry name" value="WH-like_DNA-bd_sf"/>
</dbReference>
<dbReference type="Pfam" id="PF13545">
    <property type="entry name" value="HTH_Crp_2"/>
    <property type="match status" value="1"/>
</dbReference>
<dbReference type="PANTHER" id="PTHR24567:SF74">
    <property type="entry name" value="HTH-TYPE TRANSCRIPTIONAL REGULATOR ARCR"/>
    <property type="match status" value="1"/>
</dbReference>
<evidence type="ECO:0000256" key="1">
    <source>
        <dbReference type="ARBA" id="ARBA00023015"/>
    </source>
</evidence>
<dbReference type="GO" id="GO:0003677">
    <property type="term" value="F:DNA binding"/>
    <property type="evidence" value="ECO:0007669"/>
    <property type="project" value="UniProtKB-KW"/>
</dbReference>
<dbReference type="PROSITE" id="PS51063">
    <property type="entry name" value="HTH_CRP_2"/>
    <property type="match status" value="1"/>
</dbReference>
<evidence type="ECO:0000313" key="7">
    <source>
        <dbReference type="Proteomes" id="UP000243406"/>
    </source>
</evidence>